<dbReference type="Gene3D" id="1.10.600.10">
    <property type="entry name" value="Farnesyl Diphosphate Synthase"/>
    <property type="match status" value="1"/>
</dbReference>
<comment type="cofactor">
    <cofactor evidence="1">
        <name>Mg(2+)</name>
        <dbReference type="ChEBI" id="CHEBI:18420"/>
    </cofactor>
</comment>
<dbReference type="PATRIC" id="fig|66969.6.peg.2890"/>
<evidence type="ECO:0000313" key="8">
    <source>
        <dbReference type="EMBL" id="KTD74631.1"/>
    </source>
</evidence>
<evidence type="ECO:0000256" key="1">
    <source>
        <dbReference type="ARBA" id="ARBA00001946"/>
    </source>
</evidence>
<accession>A0A0W0ZZU3</accession>
<name>A0A0W0ZZU3_9GAMM</name>
<protein>
    <submittedName>
        <fullName evidence="8">Geranyltranstransferase</fullName>
    </submittedName>
</protein>
<sequence>MNFILNEQLPSESTHPTKLHQAMRYSVLNGGKRLRPAFIFAIGNQLHADDQILSMVSAAIEMIHTYSLIHDDLPAIDNDYLRRGVPTCHVAYGEATAILAGDALHTLAFEIISSLDSVHPDNVLKMIRVLARSIGSRGLIGGEELDIEMVNQRVTVNEVESMYQMKTSALLTACIQLAVYAANCNDEHVLVNLTKYGQSIGLSFQIHDDIIGIETDTSILGKTQNKDIDMNKPIYPVLVGMRRAKERRDQLYEEAIEFLKKAGCFNPCLEGLSRYIINRDF</sequence>
<dbReference type="InterPro" id="IPR053378">
    <property type="entry name" value="Prenyl_diphosphate_synthase"/>
</dbReference>
<evidence type="ECO:0000256" key="2">
    <source>
        <dbReference type="ARBA" id="ARBA00006706"/>
    </source>
</evidence>
<dbReference type="PANTHER" id="PTHR43281:SF1">
    <property type="entry name" value="FARNESYL DIPHOSPHATE SYNTHASE"/>
    <property type="match status" value="1"/>
</dbReference>
<dbReference type="InterPro" id="IPR008949">
    <property type="entry name" value="Isoprenoid_synthase_dom_sf"/>
</dbReference>
<dbReference type="AlphaFoldDB" id="A0A0W0ZZU3"/>
<evidence type="ECO:0000256" key="7">
    <source>
        <dbReference type="RuleBase" id="RU004466"/>
    </source>
</evidence>
<dbReference type="GO" id="GO:0005737">
    <property type="term" value="C:cytoplasm"/>
    <property type="evidence" value="ECO:0007669"/>
    <property type="project" value="UniProtKB-ARBA"/>
</dbReference>
<dbReference type="NCBIfam" id="NF045485">
    <property type="entry name" value="FPPsyn"/>
    <property type="match status" value="1"/>
</dbReference>
<keyword evidence="5" id="KW-0460">Magnesium</keyword>
<dbReference type="SFLD" id="SFLDG01017">
    <property type="entry name" value="Polyprenyl_Transferase_Like"/>
    <property type="match status" value="1"/>
</dbReference>
<keyword evidence="4" id="KW-0479">Metal-binding</keyword>
<proteinExistence type="inferred from homology"/>
<dbReference type="EMBL" id="LNZB01000060">
    <property type="protein sequence ID" value="KTD74631.1"/>
    <property type="molecule type" value="Genomic_DNA"/>
</dbReference>
<dbReference type="GO" id="GO:0046872">
    <property type="term" value="F:metal ion binding"/>
    <property type="evidence" value="ECO:0007669"/>
    <property type="project" value="UniProtKB-KW"/>
</dbReference>
<gene>
    <name evidence="8" type="ORF">Lwal_2672</name>
</gene>
<dbReference type="Pfam" id="PF00348">
    <property type="entry name" value="polyprenyl_synt"/>
    <property type="match status" value="1"/>
</dbReference>
<evidence type="ECO:0000256" key="6">
    <source>
        <dbReference type="ARBA" id="ARBA00023229"/>
    </source>
</evidence>
<dbReference type="GO" id="GO:0008654">
    <property type="term" value="P:phospholipid biosynthetic process"/>
    <property type="evidence" value="ECO:0007669"/>
    <property type="project" value="UniProtKB-ARBA"/>
</dbReference>
<dbReference type="SFLD" id="SFLDS00005">
    <property type="entry name" value="Isoprenoid_Synthase_Type_I"/>
    <property type="match status" value="1"/>
</dbReference>
<organism evidence="8 9">
    <name type="scientific">Legionella waltersii</name>
    <dbReference type="NCBI Taxonomy" id="66969"/>
    <lineage>
        <taxon>Bacteria</taxon>
        <taxon>Pseudomonadati</taxon>
        <taxon>Pseudomonadota</taxon>
        <taxon>Gammaproteobacteria</taxon>
        <taxon>Legionellales</taxon>
        <taxon>Legionellaceae</taxon>
        <taxon>Legionella</taxon>
    </lineage>
</organism>
<dbReference type="PROSITE" id="PS00444">
    <property type="entry name" value="POLYPRENYL_SYNTHASE_2"/>
    <property type="match status" value="1"/>
</dbReference>
<dbReference type="InterPro" id="IPR033749">
    <property type="entry name" value="Polyprenyl_synt_CS"/>
</dbReference>
<reference evidence="8 9" key="1">
    <citation type="submission" date="2015-11" db="EMBL/GenBank/DDBJ databases">
        <title>Genomic analysis of 38 Legionella species identifies large and diverse effector repertoires.</title>
        <authorList>
            <person name="Burstein D."/>
            <person name="Amaro F."/>
            <person name="Zusman T."/>
            <person name="Lifshitz Z."/>
            <person name="Cohen O."/>
            <person name="Gilbert J.A."/>
            <person name="Pupko T."/>
            <person name="Shuman H.A."/>
            <person name="Segal G."/>
        </authorList>
    </citation>
    <scope>NUCLEOTIDE SEQUENCE [LARGE SCALE GENOMIC DNA]</scope>
    <source>
        <strain evidence="8 9">ATCC 51914</strain>
    </source>
</reference>
<dbReference type="GO" id="GO:0016114">
    <property type="term" value="P:terpenoid biosynthetic process"/>
    <property type="evidence" value="ECO:0007669"/>
    <property type="project" value="UniProtKB-ARBA"/>
</dbReference>
<dbReference type="PANTHER" id="PTHR43281">
    <property type="entry name" value="FARNESYL DIPHOSPHATE SYNTHASE"/>
    <property type="match status" value="1"/>
</dbReference>
<dbReference type="FunFam" id="1.10.600.10:FF:000001">
    <property type="entry name" value="Geranylgeranyl diphosphate synthase"/>
    <property type="match status" value="1"/>
</dbReference>
<comment type="similarity">
    <text evidence="2 7">Belongs to the FPP/GGPP synthase family.</text>
</comment>
<dbReference type="SUPFAM" id="SSF48576">
    <property type="entry name" value="Terpenoid synthases"/>
    <property type="match status" value="1"/>
</dbReference>
<dbReference type="STRING" id="66969.Lwal_2672"/>
<evidence type="ECO:0000256" key="5">
    <source>
        <dbReference type="ARBA" id="ARBA00022842"/>
    </source>
</evidence>
<keyword evidence="6" id="KW-0414">Isoprene biosynthesis</keyword>
<dbReference type="CDD" id="cd00685">
    <property type="entry name" value="Trans_IPPS_HT"/>
    <property type="match status" value="1"/>
</dbReference>
<keyword evidence="9" id="KW-1185">Reference proteome</keyword>
<dbReference type="InterPro" id="IPR000092">
    <property type="entry name" value="Polyprenyl_synt"/>
</dbReference>
<dbReference type="PROSITE" id="PS00723">
    <property type="entry name" value="POLYPRENYL_SYNTHASE_1"/>
    <property type="match status" value="1"/>
</dbReference>
<dbReference type="Proteomes" id="UP000054729">
    <property type="component" value="Unassembled WGS sequence"/>
</dbReference>
<evidence type="ECO:0000256" key="4">
    <source>
        <dbReference type="ARBA" id="ARBA00022723"/>
    </source>
</evidence>
<dbReference type="GO" id="GO:0004659">
    <property type="term" value="F:prenyltransferase activity"/>
    <property type="evidence" value="ECO:0007669"/>
    <property type="project" value="InterPro"/>
</dbReference>
<evidence type="ECO:0000256" key="3">
    <source>
        <dbReference type="ARBA" id="ARBA00022679"/>
    </source>
</evidence>
<evidence type="ECO:0000313" key="9">
    <source>
        <dbReference type="Proteomes" id="UP000054729"/>
    </source>
</evidence>
<keyword evidence="3 7" id="KW-0808">Transferase</keyword>
<comment type="caution">
    <text evidence="8">The sequence shown here is derived from an EMBL/GenBank/DDBJ whole genome shotgun (WGS) entry which is preliminary data.</text>
</comment>